<dbReference type="AlphaFoldDB" id="A0A7G2J0T6"/>
<sequence>MYGAVKLAGFLPLMALTEGLPVVLLITKSFSILPLFLLGI</sequence>
<name>A0A7G2J0T6_CITFR</name>
<reference evidence="1 2" key="1">
    <citation type="submission" date="2013-10" db="EMBL/GenBank/DDBJ databases">
        <title>Antibiotic resistance diversity of beta-lactamase producers in the General Hospital Vienna.</title>
        <authorList>
            <person name="Barisic I."/>
            <person name="Mitteregger D."/>
            <person name="Hirschl A.M."/>
            <person name="Noehammer C."/>
            <person name="Wiesinger-Mayr H."/>
        </authorList>
    </citation>
    <scope>NUCLEOTIDE SEQUENCE [LARGE SCALE GENOMIC DNA]</scope>
    <source>
        <strain evidence="1 2">ISC11</strain>
    </source>
</reference>
<proteinExistence type="predicted"/>
<evidence type="ECO:0000313" key="2">
    <source>
        <dbReference type="Proteomes" id="UP000019194"/>
    </source>
</evidence>
<organism evidence="1 2">
    <name type="scientific">Citrobacter freundii</name>
    <dbReference type="NCBI Taxonomy" id="546"/>
    <lineage>
        <taxon>Bacteria</taxon>
        <taxon>Pseudomonadati</taxon>
        <taxon>Pseudomonadota</taxon>
        <taxon>Gammaproteobacteria</taxon>
        <taxon>Enterobacterales</taxon>
        <taxon>Enterobacteriaceae</taxon>
        <taxon>Citrobacter</taxon>
        <taxon>Citrobacter freundii complex</taxon>
    </lineage>
</organism>
<protein>
    <submittedName>
        <fullName evidence="1">Uncharacterized protein</fullName>
    </submittedName>
</protein>
<dbReference type="EMBL" id="CBWP010000094">
    <property type="protein sequence ID" value="CDL41944.1"/>
    <property type="molecule type" value="Genomic_DNA"/>
</dbReference>
<evidence type="ECO:0000313" key="1">
    <source>
        <dbReference type="EMBL" id="CDL41944.1"/>
    </source>
</evidence>
<comment type="caution">
    <text evidence="1">The sequence shown here is derived from an EMBL/GenBank/DDBJ whole genome shotgun (WGS) entry which is preliminary data.</text>
</comment>
<dbReference type="Proteomes" id="UP000019194">
    <property type="component" value="Unassembled WGS sequence"/>
</dbReference>
<accession>A0A7G2J0T6</accession>